<comment type="similarity">
    <text evidence="1">Belongs to the cytochrome P450 family.</text>
</comment>
<dbReference type="EMBL" id="JACDTQ010001059">
    <property type="protein sequence ID" value="KAF5924143.1"/>
    <property type="molecule type" value="Genomic_DNA"/>
</dbReference>
<keyword evidence="2" id="KW-0479">Metal-binding</keyword>
<keyword evidence="3" id="KW-0408">Iron</keyword>
<dbReference type="GO" id="GO:0020037">
    <property type="term" value="F:heme binding"/>
    <property type="evidence" value="ECO:0007669"/>
    <property type="project" value="InterPro"/>
</dbReference>
<dbReference type="InterPro" id="IPR036396">
    <property type="entry name" value="Cyt_P450_sf"/>
</dbReference>
<dbReference type="GO" id="GO:0019373">
    <property type="term" value="P:epoxygenase P450 pathway"/>
    <property type="evidence" value="ECO:0007669"/>
    <property type="project" value="TreeGrafter"/>
</dbReference>
<gene>
    <name evidence="4" type="ORF">HPG69_018077</name>
</gene>
<dbReference type="Proteomes" id="UP000551758">
    <property type="component" value="Unassembled WGS sequence"/>
</dbReference>
<dbReference type="InterPro" id="IPR050182">
    <property type="entry name" value="Cytochrome_P450_fam2"/>
</dbReference>
<dbReference type="AlphaFoldDB" id="A0A7J7F7V5"/>
<dbReference type="Pfam" id="PF00067">
    <property type="entry name" value="p450"/>
    <property type="match status" value="1"/>
</dbReference>
<keyword evidence="5" id="KW-1185">Reference proteome</keyword>
<evidence type="ECO:0000256" key="2">
    <source>
        <dbReference type="ARBA" id="ARBA00022723"/>
    </source>
</evidence>
<dbReference type="PANTHER" id="PTHR24300:SF339">
    <property type="entry name" value="CYTOCHROME P450 FAMILY 2 SUBFAMILY B MEMBER 39"/>
    <property type="match status" value="1"/>
</dbReference>
<dbReference type="GO" id="GO:0008392">
    <property type="term" value="F:arachidonate epoxygenase activity"/>
    <property type="evidence" value="ECO:0007669"/>
    <property type="project" value="TreeGrafter"/>
</dbReference>
<protein>
    <recommendedName>
        <fullName evidence="6">Cytochrome P450</fullName>
    </recommendedName>
</protein>
<dbReference type="Gene3D" id="1.10.630.10">
    <property type="entry name" value="Cytochrome P450"/>
    <property type="match status" value="1"/>
</dbReference>
<dbReference type="GO" id="GO:0005506">
    <property type="term" value="F:iron ion binding"/>
    <property type="evidence" value="ECO:0007669"/>
    <property type="project" value="InterPro"/>
</dbReference>
<evidence type="ECO:0000313" key="5">
    <source>
        <dbReference type="Proteomes" id="UP000551758"/>
    </source>
</evidence>
<dbReference type="PANTHER" id="PTHR24300">
    <property type="entry name" value="CYTOCHROME P450 508A4-RELATED"/>
    <property type="match status" value="1"/>
</dbReference>
<comment type="caution">
    <text evidence="4">The sequence shown here is derived from an EMBL/GenBank/DDBJ whole genome shotgun (WGS) entry which is preliminary data.</text>
</comment>
<dbReference type="GO" id="GO:0016712">
    <property type="term" value="F:oxidoreductase activity, acting on paired donors, with incorporation or reduction of molecular oxygen, reduced flavin or flavoprotein as one donor, and incorporation of one atom of oxygen"/>
    <property type="evidence" value="ECO:0007669"/>
    <property type="project" value="TreeGrafter"/>
</dbReference>
<evidence type="ECO:0000256" key="3">
    <source>
        <dbReference type="ARBA" id="ARBA00023004"/>
    </source>
</evidence>
<dbReference type="GO" id="GO:0006805">
    <property type="term" value="P:xenobiotic metabolic process"/>
    <property type="evidence" value="ECO:0007669"/>
    <property type="project" value="TreeGrafter"/>
</dbReference>
<sequence length="71" mass="7977">MKEHPMASSNLPCMLDQSGVAFANGKSWKALRRFSLATMRDFGMGKRSMVERIKDEAQCLVDELQKSEGEP</sequence>
<organism evidence="4 5">
    <name type="scientific">Diceros bicornis minor</name>
    <name type="common">South-central black rhinoceros</name>
    <dbReference type="NCBI Taxonomy" id="77932"/>
    <lineage>
        <taxon>Eukaryota</taxon>
        <taxon>Metazoa</taxon>
        <taxon>Chordata</taxon>
        <taxon>Craniata</taxon>
        <taxon>Vertebrata</taxon>
        <taxon>Euteleostomi</taxon>
        <taxon>Mammalia</taxon>
        <taxon>Eutheria</taxon>
        <taxon>Laurasiatheria</taxon>
        <taxon>Perissodactyla</taxon>
        <taxon>Rhinocerotidae</taxon>
        <taxon>Diceros</taxon>
    </lineage>
</organism>
<proteinExistence type="inferred from homology"/>
<name>A0A7J7F7V5_DICBM</name>
<reference evidence="4 5" key="1">
    <citation type="journal article" date="2020" name="Mol. Biol. Evol.">
        <title>Interspecific Gene Flow and the Evolution of Specialization in Black and White Rhinoceros.</title>
        <authorList>
            <person name="Moodley Y."/>
            <person name="Westbury M.V."/>
            <person name="Russo I.M."/>
            <person name="Gopalakrishnan S."/>
            <person name="Rakotoarivelo A."/>
            <person name="Olsen R.A."/>
            <person name="Prost S."/>
            <person name="Tunstall T."/>
            <person name="Ryder O.A."/>
            <person name="Dalen L."/>
            <person name="Bruford M.W."/>
        </authorList>
    </citation>
    <scope>NUCLEOTIDE SEQUENCE [LARGE SCALE GENOMIC DNA]</scope>
    <source>
        <strain evidence="4">SBR-YM</strain>
        <tissue evidence="4">Skin</tissue>
    </source>
</reference>
<accession>A0A7J7F7V5</accession>
<evidence type="ECO:0000256" key="1">
    <source>
        <dbReference type="ARBA" id="ARBA00010617"/>
    </source>
</evidence>
<dbReference type="InterPro" id="IPR001128">
    <property type="entry name" value="Cyt_P450"/>
</dbReference>
<dbReference type="SUPFAM" id="SSF48264">
    <property type="entry name" value="Cytochrome P450"/>
    <property type="match status" value="1"/>
</dbReference>
<evidence type="ECO:0000313" key="4">
    <source>
        <dbReference type="EMBL" id="KAF5924143.1"/>
    </source>
</evidence>
<evidence type="ECO:0008006" key="6">
    <source>
        <dbReference type="Google" id="ProtNLM"/>
    </source>
</evidence>
<dbReference type="GO" id="GO:0005737">
    <property type="term" value="C:cytoplasm"/>
    <property type="evidence" value="ECO:0007669"/>
    <property type="project" value="TreeGrafter"/>
</dbReference>